<reference evidence="3" key="1">
    <citation type="submission" date="2016-11" db="UniProtKB">
        <authorList>
            <consortium name="WormBaseParasite"/>
        </authorList>
    </citation>
    <scope>IDENTIFICATION</scope>
</reference>
<keyword evidence="2" id="KW-1185">Reference proteome</keyword>
<feature type="region of interest" description="Disordered" evidence="1">
    <location>
        <begin position="52"/>
        <end position="73"/>
    </location>
</feature>
<dbReference type="AlphaFoldDB" id="A0A1I8F8Z9"/>
<dbReference type="WBParaSite" id="maker-unitig_25213-snap-gene-0.1-mRNA-1">
    <property type="protein sequence ID" value="maker-unitig_25213-snap-gene-0.1-mRNA-1"/>
    <property type="gene ID" value="maker-unitig_25213-snap-gene-0.1"/>
</dbReference>
<evidence type="ECO:0000313" key="2">
    <source>
        <dbReference type="Proteomes" id="UP000095280"/>
    </source>
</evidence>
<feature type="region of interest" description="Disordered" evidence="1">
    <location>
        <begin position="190"/>
        <end position="210"/>
    </location>
</feature>
<evidence type="ECO:0000256" key="1">
    <source>
        <dbReference type="SAM" id="MobiDB-lite"/>
    </source>
</evidence>
<evidence type="ECO:0000313" key="3">
    <source>
        <dbReference type="WBParaSite" id="maker-unitig_25213-snap-gene-0.1-mRNA-1"/>
    </source>
</evidence>
<accession>A0A1I8F8Z9</accession>
<dbReference type="Proteomes" id="UP000095280">
    <property type="component" value="Unplaced"/>
</dbReference>
<sequence>TRGYRRPYRRSGFKFFIPFSYKVYLLLKQQILLLAEYRIGLNCSESALLSAKRHSGTRGSARPGRASGQARRPKRVALPQLAGRARWSAELPDSAQSCFGRAALCPPRLLRTPKRNVESPLSEETLANASERRAAGNRLAARRCRAKRGWSSRQLTEVANPAQRTRAAQAEALASISARQEFAELLGDFPSPSWPAQLPDPAAGGSRPADPWLSRLAAEIRQILETASSTSFATEL</sequence>
<proteinExistence type="predicted"/>
<protein>
    <submittedName>
        <fullName evidence="3">Chromosome 1 open reading frame 141</fullName>
    </submittedName>
</protein>
<organism evidence="2 3">
    <name type="scientific">Macrostomum lignano</name>
    <dbReference type="NCBI Taxonomy" id="282301"/>
    <lineage>
        <taxon>Eukaryota</taxon>
        <taxon>Metazoa</taxon>
        <taxon>Spiralia</taxon>
        <taxon>Lophotrochozoa</taxon>
        <taxon>Platyhelminthes</taxon>
        <taxon>Rhabditophora</taxon>
        <taxon>Macrostomorpha</taxon>
        <taxon>Macrostomida</taxon>
        <taxon>Macrostomidae</taxon>
        <taxon>Macrostomum</taxon>
    </lineage>
</organism>
<name>A0A1I8F8Z9_9PLAT</name>